<dbReference type="EMBL" id="KQ246039">
    <property type="protein sequence ID" value="KNC73131.1"/>
    <property type="molecule type" value="Genomic_DNA"/>
</dbReference>
<accession>A0A0L0F9C5</accession>
<dbReference type="RefSeq" id="XP_014147033.1">
    <property type="nucleotide sequence ID" value="XM_014291558.1"/>
</dbReference>
<dbReference type="GeneID" id="25914815"/>
<protein>
    <submittedName>
        <fullName evidence="1">Uncharacterized protein</fullName>
    </submittedName>
</protein>
<dbReference type="AlphaFoldDB" id="A0A0L0F9C5"/>
<name>A0A0L0F9C5_9EUKA</name>
<evidence type="ECO:0000313" key="2">
    <source>
        <dbReference type="Proteomes" id="UP000054560"/>
    </source>
</evidence>
<proteinExistence type="predicted"/>
<keyword evidence="2" id="KW-1185">Reference proteome</keyword>
<sequence>MVCLFTLLDGRIQRVSPKAASFELVDIREDMLLAKVSTPASPPEVATRDMKSTNPIWETVTGTPIKEASSWGVLQVAVPD</sequence>
<dbReference type="Proteomes" id="UP000054560">
    <property type="component" value="Unassembled WGS sequence"/>
</dbReference>
<reference evidence="1 2" key="1">
    <citation type="submission" date="2011-02" db="EMBL/GenBank/DDBJ databases">
        <title>The Genome Sequence of Sphaeroforma arctica JP610.</title>
        <authorList>
            <consortium name="The Broad Institute Genome Sequencing Platform"/>
            <person name="Russ C."/>
            <person name="Cuomo C."/>
            <person name="Young S.K."/>
            <person name="Zeng Q."/>
            <person name="Gargeya S."/>
            <person name="Alvarado L."/>
            <person name="Berlin A."/>
            <person name="Chapman S.B."/>
            <person name="Chen Z."/>
            <person name="Freedman E."/>
            <person name="Gellesch M."/>
            <person name="Goldberg J."/>
            <person name="Griggs A."/>
            <person name="Gujja S."/>
            <person name="Heilman E."/>
            <person name="Heiman D."/>
            <person name="Howarth C."/>
            <person name="Mehta T."/>
            <person name="Neiman D."/>
            <person name="Pearson M."/>
            <person name="Roberts A."/>
            <person name="Saif S."/>
            <person name="Shea T."/>
            <person name="Shenoy N."/>
            <person name="Sisk P."/>
            <person name="Stolte C."/>
            <person name="Sykes S."/>
            <person name="White J."/>
            <person name="Yandava C."/>
            <person name="Burger G."/>
            <person name="Gray M.W."/>
            <person name="Holland P.W.H."/>
            <person name="King N."/>
            <person name="Lang F.B.F."/>
            <person name="Roger A.J."/>
            <person name="Ruiz-Trillo I."/>
            <person name="Haas B."/>
            <person name="Nusbaum C."/>
            <person name="Birren B."/>
        </authorList>
    </citation>
    <scope>NUCLEOTIDE SEQUENCE [LARGE SCALE GENOMIC DNA]</scope>
    <source>
        <strain evidence="1 2">JP610</strain>
    </source>
</reference>
<organism evidence="1 2">
    <name type="scientific">Sphaeroforma arctica JP610</name>
    <dbReference type="NCBI Taxonomy" id="667725"/>
    <lineage>
        <taxon>Eukaryota</taxon>
        <taxon>Ichthyosporea</taxon>
        <taxon>Ichthyophonida</taxon>
        <taxon>Sphaeroforma</taxon>
    </lineage>
</organism>
<evidence type="ECO:0000313" key="1">
    <source>
        <dbReference type="EMBL" id="KNC73131.1"/>
    </source>
</evidence>
<gene>
    <name evidence="1" type="ORF">SARC_14311</name>
</gene>
<feature type="non-terminal residue" evidence="1">
    <location>
        <position position="80"/>
    </location>
</feature>